<dbReference type="Gene3D" id="3.40.50.2300">
    <property type="match status" value="1"/>
</dbReference>
<reference evidence="10 11" key="1">
    <citation type="submission" date="2023-07" db="EMBL/GenBank/DDBJ databases">
        <title>Genomic Encyclopedia of Type Strains, Phase IV (KMG-IV): sequencing the most valuable type-strain genomes for metagenomic binning, comparative biology and taxonomic classification.</title>
        <authorList>
            <person name="Goeker M."/>
        </authorList>
    </citation>
    <scope>NUCLEOTIDE SEQUENCE [LARGE SCALE GENOMIC DNA]</scope>
    <source>
        <strain evidence="10 11">DSM 1277</strain>
    </source>
</reference>
<dbReference type="InterPro" id="IPR001789">
    <property type="entry name" value="Sig_transdc_resp-reg_receiver"/>
</dbReference>
<evidence type="ECO:0000313" key="11">
    <source>
        <dbReference type="Proteomes" id="UP001238467"/>
    </source>
</evidence>
<keyword evidence="11" id="KW-1185">Reference proteome</keyword>
<keyword evidence="4 7" id="KW-0238">DNA-binding</keyword>
<dbReference type="SMART" id="SM00448">
    <property type="entry name" value="REC"/>
    <property type="match status" value="1"/>
</dbReference>
<organism evidence="10 11">
    <name type="scientific">Ancylobacter vacuolatus</name>
    <dbReference type="NCBI Taxonomy" id="223389"/>
    <lineage>
        <taxon>Bacteria</taxon>
        <taxon>Pseudomonadati</taxon>
        <taxon>Pseudomonadota</taxon>
        <taxon>Alphaproteobacteria</taxon>
        <taxon>Hyphomicrobiales</taxon>
        <taxon>Xanthobacteraceae</taxon>
        <taxon>Ancylobacter</taxon>
    </lineage>
</organism>
<dbReference type="CDD" id="cd00383">
    <property type="entry name" value="trans_reg_C"/>
    <property type="match status" value="1"/>
</dbReference>
<dbReference type="Pfam" id="PF00486">
    <property type="entry name" value="Trans_reg_C"/>
    <property type="match status" value="1"/>
</dbReference>
<dbReference type="PROSITE" id="PS50110">
    <property type="entry name" value="RESPONSE_REGULATORY"/>
    <property type="match status" value="1"/>
</dbReference>
<dbReference type="EMBL" id="JAUSUH010000012">
    <property type="protein sequence ID" value="MDQ0349645.1"/>
    <property type="molecule type" value="Genomic_DNA"/>
</dbReference>
<protein>
    <submittedName>
        <fullName evidence="10">DNA-binding response OmpR family regulator</fullName>
    </submittedName>
</protein>
<dbReference type="InterPro" id="IPR016032">
    <property type="entry name" value="Sig_transdc_resp-reg_C-effctor"/>
</dbReference>
<dbReference type="Proteomes" id="UP001238467">
    <property type="component" value="Unassembled WGS sequence"/>
</dbReference>
<evidence type="ECO:0000259" key="8">
    <source>
        <dbReference type="PROSITE" id="PS50110"/>
    </source>
</evidence>
<name>A0ABU0DN61_9HYPH</name>
<evidence type="ECO:0000256" key="7">
    <source>
        <dbReference type="PROSITE-ProRule" id="PRU01091"/>
    </source>
</evidence>
<evidence type="ECO:0000313" key="10">
    <source>
        <dbReference type="EMBL" id="MDQ0349645.1"/>
    </source>
</evidence>
<dbReference type="PANTHER" id="PTHR48111:SF4">
    <property type="entry name" value="DNA-BINDING DUAL TRANSCRIPTIONAL REGULATOR OMPR"/>
    <property type="match status" value="1"/>
</dbReference>
<dbReference type="InterPro" id="IPR001867">
    <property type="entry name" value="OmpR/PhoB-type_DNA-bd"/>
</dbReference>
<keyword evidence="2" id="KW-0902">Two-component regulatory system</keyword>
<dbReference type="InterPro" id="IPR039420">
    <property type="entry name" value="WalR-like"/>
</dbReference>
<evidence type="ECO:0000256" key="3">
    <source>
        <dbReference type="ARBA" id="ARBA00023015"/>
    </source>
</evidence>
<dbReference type="GO" id="GO:0003677">
    <property type="term" value="F:DNA binding"/>
    <property type="evidence" value="ECO:0007669"/>
    <property type="project" value="UniProtKB-KW"/>
</dbReference>
<evidence type="ECO:0000256" key="2">
    <source>
        <dbReference type="ARBA" id="ARBA00023012"/>
    </source>
</evidence>
<evidence type="ECO:0000256" key="6">
    <source>
        <dbReference type="PROSITE-ProRule" id="PRU00169"/>
    </source>
</evidence>
<evidence type="ECO:0000256" key="1">
    <source>
        <dbReference type="ARBA" id="ARBA00022553"/>
    </source>
</evidence>
<gene>
    <name evidence="10" type="ORF">J2S76_004096</name>
</gene>
<dbReference type="SUPFAM" id="SSF46894">
    <property type="entry name" value="C-terminal effector domain of the bipartite response regulators"/>
    <property type="match status" value="1"/>
</dbReference>
<keyword evidence="5" id="KW-0804">Transcription</keyword>
<dbReference type="InterPro" id="IPR036388">
    <property type="entry name" value="WH-like_DNA-bd_sf"/>
</dbReference>
<accession>A0ABU0DN61</accession>
<feature type="domain" description="Response regulatory" evidence="8">
    <location>
        <begin position="23"/>
        <end position="137"/>
    </location>
</feature>
<dbReference type="SUPFAM" id="SSF52172">
    <property type="entry name" value="CheY-like"/>
    <property type="match status" value="1"/>
</dbReference>
<evidence type="ECO:0000259" key="9">
    <source>
        <dbReference type="PROSITE" id="PS51755"/>
    </source>
</evidence>
<evidence type="ECO:0000256" key="4">
    <source>
        <dbReference type="ARBA" id="ARBA00023125"/>
    </source>
</evidence>
<comment type="caution">
    <text evidence="10">The sequence shown here is derived from an EMBL/GenBank/DDBJ whole genome shotgun (WGS) entry which is preliminary data.</text>
</comment>
<dbReference type="Gene3D" id="1.10.10.10">
    <property type="entry name" value="Winged helix-like DNA-binding domain superfamily/Winged helix DNA-binding domain"/>
    <property type="match status" value="1"/>
</dbReference>
<feature type="DNA-binding region" description="OmpR/PhoB-type" evidence="7">
    <location>
        <begin position="152"/>
        <end position="251"/>
    </location>
</feature>
<sequence length="257" mass="28867">MNHTPSTDWTAAAPSGSAAPALNVLVVTRDRDLRERFTTYLRTHGCGAVGRAAMPTASRLQADGLNLLVLDVQLEPLDGLEVLRRVRMETDIPVIMITRAGGGGGGDCVTGLELGADDYLREPLDPRELLARARAILRRHGRAHAFPLEYPRAGWRFMGWELRRRIRTLKDPSGQIVKLSRNEFALLNMFLQSPRRPLSRLQLMRASRPHDDIFDRSIDGQILRLRRKLQSPLSPPQMIKTHRGIGYVLDADVDPLF</sequence>
<dbReference type="PANTHER" id="PTHR48111">
    <property type="entry name" value="REGULATOR OF RPOS"/>
    <property type="match status" value="1"/>
</dbReference>
<keyword evidence="3" id="KW-0805">Transcription regulation</keyword>
<feature type="modified residue" description="4-aspartylphosphate" evidence="6">
    <location>
        <position position="71"/>
    </location>
</feature>
<dbReference type="Pfam" id="PF00072">
    <property type="entry name" value="Response_reg"/>
    <property type="match status" value="1"/>
</dbReference>
<keyword evidence="1 6" id="KW-0597">Phosphoprotein</keyword>
<dbReference type="Gene3D" id="6.10.250.690">
    <property type="match status" value="1"/>
</dbReference>
<dbReference type="SMART" id="SM00862">
    <property type="entry name" value="Trans_reg_C"/>
    <property type="match status" value="1"/>
</dbReference>
<evidence type="ECO:0000256" key="5">
    <source>
        <dbReference type="ARBA" id="ARBA00023163"/>
    </source>
</evidence>
<dbReference type="RefSeq" id="WP_307063532.1">
    <property type="nucleotide sequence ID" value="NZ_JAUSUH010000012.1"/>
</dbReference>
<feature type="domain" description="OmpR/PhoB-type" evidence="9">
    <location>
        <begin position="152"/>
        <end position="251"/>
    </location>
</feature>
<proteinExistence type="predicted"/>
<dbReference type="InterPro" id="IPR011006">
    <property type="entry name" value="CheY-like_superfamily"/>
</dbReference>
<dbReference type="PROSITE" id="PS51755">
    <property type="entry name" value="OMPR_PHOB"/>
    <property type="match status" value="1"/>
</dbReference>